<dbReference type="Gene3D" id="3.40.50.300">
    <property type="entry name" value="P-loop containing nucleotide triphosphate hydrolases"/>
    <property type="match status" value="1"/>
</dbReference>
<dbReference type="RefSeq" id="XP_062663158.1">
    <property type="nucleotide sequence ID" value="XM_062803320.1"/>
</dbReference>
<feature type="region of interest" description="Disordered" evidence="2">
    <location>
        <begin position="1144"/>
        <end position="1309"/>
    </location>
</feature>
<gene>
    <name evidence="4" type="ORF">B0H64DRAFT_389193</name>
</gene>
<dbReference type="GeneID" id="87840268"/>
<evidence type="ECO:0000259" key="3">
    <source>
        <dbReference type="SMART" id="SM00382"/>
    </source>
</evidence>
<evidence type="ECO:0000256" key="1">
    <source>
        <dbReference type="SAM" id="Coils"/>
    </source>
</evidence>
<evidence type="ECO:0000256" key="2">
    <source>
        <dbReference type="SAM" id="MobiDB-lite"/>
    </source>
</evidence>
<feature type="domain" description="AAA+ ATPase" evidence="3">
    <location>
        <begin position="858"/>
        <end position="983"/>
    </location>
</feature>
<feature type="region of interest" description="Disordered" evidence="2">
    <location>
        <begin position="1"/>
        <end position="55"/>
    </location>
</feature>
<organism evidence="4 5">
    <name type="scientific">Chaetomium fimeti</name>
    <dbReference type="NCBI Taxonomy" id="1854472"/>
    <lineage>
        <taxon>Eukaryota</taxon>
        <taxon>Fungi</taxon>
        <taxon>Dikarya</taxon>
        <taxon>Ascomycota</taxon>
        <taxon>Pezizomycotina</taxon>
        <taxon>Sordariomycetes</taxon>
        <taxon>Sordariomycetidae</taxon>
        <taxon>Sordariales</taxon>
        <taxon>Chaetomiaceae</taxon>
        <taxon>Chaetomium</taxon>
    </lineage>
</organism>
<reference evidence="4" key="2">
    <citation type="submission" date="2023-06" db="EMBL/GenBank/DDBJ databases">
        <authorList>
            <consortium name="Lawrence Berkeley National Laboratory"/>
            <person name="Haridas S."/>
            <person name="Hensen N."/>
            <person name="Bonometti L."/>
            <person name="Westerberg I."/>
            <person name="Brannstrom I.O."/>
            <person name="Guillou S."/>
            <person name="Cros-Aarteil S."/>
            <person name="Calhoun S."/>
            <person name="Kuo A."/>
            <person name="Mondo S."/>
            <person name="Pangilinan J."/>
            <person name="Riley R."/>
            <person name="Labutti K."/>
            <person name="Andreopoulos B."/>
            <person name="Lipzen A."/>
            <person name="Chen C."/>
            <person name="Yanf M."/>
            <person name="Daum C."/>
            <person name="Ng V."/>
            <person name="Clum A."/>
            <person name="Steindorff A."/>
            <person name="Ohm R."/>
            <person name="Martin F."/>
            <person name="Silar P."/>
            <person name="Natvig D."/>
            <person name="Lalanne C."/>
            <person name="Gautier V."/>
            <person name="Ament-Velasquez S.L."/>
            <person name="Kruys A."/>
            <person name="Hutchinson M.I."/>
            <person name="Powell A.J."/>
            <person name="Barry K."/>
            <person name="Miller A.N."/>
            <person name="Grigoriev I.V."/>
            <person name="Debuchy R."/>
            <person name="Gladieux P."/>
            <person name="Thoren M.H."/>
            <person name="Johannesson H."/>
        </authorList>
    </citation>
    <scope>NUCLEOTIDE SEQUENCE</scope>
    <source>
        <strain evidence="4">CBS 168.71</strain>
    </source>
</reference>
<protein>
    <recommendedName>
        <fullName evidence="3">AAA+ ATPase domain-containing protein</fullName>
    </recommendedName>
</protein>
<dbReference type="EMBL" id="JAUEPN010000002">
    <property type="protein sequence ID" value="KAK3299644.1"/>
    <property type="molecule type" value="Genomic_DNA"/>
</dbReference>
<evidence type="ECO:0000313" key="4">
    <source>
        <dbReference type="EMBL" id="KAK3299644.1"/>
    </source>
</evidence>
<dbReference type="InterPro" id="IPR003593">
    <property type="entry name" value="AAA+_ATPase"/>
</dbReference>
<name>A0AAE0LWV8_9PEZI</name>
<feature type="region of interest" description="Disordered" evidence="2">
    <location>
        <begin position="224"/>
        <end position="249"/>
    </location>
</feature>
<dbReference type="InterPro" id="IPR056599">
    <property type="entry name" value="AAA_lid_fung"/>
</dbReference>
<reference evidence="4" key="1">
    <citation type="journal article" date="2023" name="Mol. Phylogenet. Evol.">
        <title>Genome-scale phylogeny and comparative genomics of the fungal order Sordariales.</title>
        <authorList>
            <person name="Hensen N."/>
            <person name="Bonometti L."/>
            <person name="Westerberg I."/>
            <person name="Brannstrom I.O."/>
            <person name="Guillou S."/>
            <person name="Cros-Aarteil S."/>
            <person name="Calhoun S."/>
            <person name="Haridas S."/>
            <person name="Kuo A."/>
            <person name="Mondo S."/>
            <person name="Pangilinan J."/>
            <person name="Riley R."/>
            <person name="LaButti K."/>
            <person name="Andreopoulos B."/>
            <person name="Lipzen A."/>
            <person name="Chen C."/>
            <person name="Yan M."/>
            <person name="Daum C."/>
            <person name="Ng V."/>
            <person name="Clum A."/>
            <person name="Steindorff A."/>
            <person name="Ohm R.A."/>
            <person name="Martin F."/>
            <person name="Silar P."/>
            <person name="Natvig D.O."/>
            <person name="Lalanne C."/>
            <person name="Gautier V."/>
            <person name="Ament-Velasquez S.L."/>
            <person name="Kruys A."/>
            <person name="Hutchinson M.I."/>
            <person name="Powell A.J."/>
            <person name="Barry K."/>
            <person name="Miller A.N."/>
            <person name="Grigoriev I.V."/>
            <person name="Debuchy R."/>
            <person name="Gladieux P."/>
            <person name="Hiltunen Thoren M."/>
            <person name="Johannesson H."/>
        </authorList>
    </citation>
    <scope>NUCLEOTIDE SEQUENCE</scope>
    <source>
        <strain evidence="4">CBS 168.71</strain>
    </source>
</reference>
<dbReference type="GO" id="GO:0005524">
    <property type="term" value="F:ATP binding"/>
    <property type="evidence" value="ECO:0007669"/>
    <property type="project" value="InterPro"/>
</dbReference>
<keyword evidence="1" id="KW-0175">Coiled coil</keyword>
<dbReference type="PANTHER" id="PTHR46411:SF2">
    <property type="entry name" value="AAA+ ATPASE DOMAIN-CONTAINING PROTEIN"/>
    <property type="match status" value="1"/>
</dbReference>
<feature type="compositionally biased region" description="Polar residues" evidence="2">
    <location>
        <begin position="1217"/>
        <end position="1238"/>
    </location>
</feature>
<dbReference type="Pfam" id="PF23232">
    <property type="entry name" value="AAA_lid_13"/>
    <property type="match status" value="1"/>
</dbReference>
<feature type="coiled-coil region" evidence="1">
    <location>
        <begin position="61"/>
        <end position="122"/>
    </location>
</feature>
<dbReference type="SMART" id="SM00382">
    <property type="entry name" value="AAA"/>
    <property type="match status" value="1"/>
</dbReference>
<accession>A0AAE0LWV8</accession>
<dbReference type="SUPFAM" id="SSF52540">
    <property type="entry name" value="P-loop containing nucleoside triphosphate hydrolases"/>
    <property type="match status" value="1"/>
</dbReference>
<keyword evidence="5" id="KW-1185">Reference proteome</keyword>
<dbReference type="CDD" id="cd19481">
    <property type="entry name" value="RecA-like_protease"/>
    <property type="match status" value="1"/>
</dbReference>
<proteinExistence type="predicted"/>
<dbReference type="PANTHER" id="PTHR46411">
    <property type="entry name" value="FAMILY ATPASE, PUTATIVE-RELATED"/>
    <property type="match status" value="1"/>
</dbReference>
<sequence>MASGDSSSPTDEAETVDSTVGDTTLSPLTSSQDSEEGRQTEGANASNIPAINGQKLTARGVSGFADEVRALKMKLLELEKQAQNNPAAVEGEESRPQLMDDLEEYKRMEACLKKHRKEWERASGPGNWGITDRHRRFYMLNGEGLHPPFKLNWDHRQERVYQRPGLLELSRMVADGQEQRGVDTYDEFDEIIDYGSRRDRLRKNFEWEMDRIYLVEEMDRRRKEKAEAAKAKPKAQPEGDGQPEDAEPPLTKVAQPQLNRLDWSAFRRLAAVEEKDAFVVDILMGEPNVDDDLGDYQHWFGFSGQVHKRDIAPDFNGPASVLPGQPQVPERVRIHSEALTLILSTILGKEMGGTTVVFIRPFKALAYCEQALRGWCTALEKKLEAAPETNKDVPTATEGSAASPPKDIAAPQEPAKGPGQASSAGSDAPEKPAAAAGGEPPKKKRGEDEADQVEDKPDDVTKSPMALEHLKCLLSFVDSHISVKQAYLKSPDCRKVFFSDLWQLFRPGMEVTGSDGKQAYRVVDVTSAKHRVAAPWERWSNNSRERKKTPPFSITCVYIDFNGENLGPVPKVFDFNRFDGERDVTSLEVYPLRFHPTKRADFSDSEWKELEALPANERYRQKLIRRGAKFLQVAGMKHMYYAGPTLEARDEVESQVVIDFEMAFSVEDPAQKLWKPQLTTMIGNPKAEDSDQDAEDESCKAACCRVDNVHDDSYVDKKQREEYINDLLPEVGAVNEQPSIAIIPRPLKELRTSSGRSLVSDDELIIMSHRVFGFVLRSRKWAKLDLSHLTDVHLPAAERDEDQQGGTEEKKSTTAFDRLVLEEWHRPMILALIAQHFRDKKSAVGQREEFDIVKGKGKGLILLLHGAPGVGKTSTAEGVAELFRKPLFQITCGDLGTTAEEVEKALETNFALANRWDCILLLDEADVFLAERTKLDFKRNGLVAVFLRVMEYYAGILFLTTNRIGDFDEAFTSRIHISLYYPELDNEKTVKVFKLNMRMIRERFAKKGRRIDIDEMGIGGFASHHFTAHPQARWNGRQIRNACQTALALAEFEAQGNSHQDILRPDAVVTLGVKQFEIVRDAYVKFSDYMNNLYGSNSARRAKEAKLRAIWVDENNNVVADLGSGGVGGRAMDKRAFGAASKIQPPTPLQHWQQQPSPAQQQHYGYQNVASPHPGYTDASRMPRAQADQFPPGGQSWDNPGGRTTGANVNANANANTPYQGSWEGQNDTSALQQSSLAGGQHYDPQQQQQQQAYPPGFDRGIQEMYTASGPQTPGQPPPSNLPPGSGNVYVPGAAAPGQPWRGAPSPRH</sequence>
<dbReference type="Pfam" id="PF22942">
    <property type="entry name" value="DUF7025"/>
    <property type="match status" value="1"/>
</dbReference>
<feature type="compositionally biased region" description="Polar residues" evidence="2">
    <location>
        <begin position="1"/>
        <end position="32"/>
    </location>
</feature>
<dbReference type="InterPro" id="IPR027417">
    <property type="entry name" value="P-loop_NTPase"/>
</dbReference>
<feature type="compositionally biased region" description="Low complexity" evidence="2">
    <location>
        <begin position="1150"/>
        <end position="1163"/>
    </location>
</feature>
<dbReference type="InterPro" id="IPR003959">
    <property type="entry name" value="ATPase_AAA_core"/>
</dbReference>
<dbReference type="InterPro" id="IPR054289">
    <property type="entry name" value="DUF7025"/>
</dbReference>
<dbReference type="Proteomes" id="UP001278766">
    <property type="component" value="Unassembled WGS sequence"/>
</dbReference>
<evidence type="ECO:0000313" key="5">
    <source>
        <dbReference type="Proteomes" id="UP001278766"/>
    </source>
</evidence>
<feature type="compositionally biased region" description="Low complexity" evidence="2">
    <location>
        <begin position="1207"/>
        <end position="1216"/>
    </location>
</feature>
<feature type="compositionally biased region" description="Low complexity" evidence="2">
    <location>
        <begin position="424"/>
        <end position="439"/>
    </location>
</feature>
<dbReference type="Pfam" id="PF00004">
    <property type="entry name" value="AAA"/>
    <property type="match status" value="1"/>
</dbReference>
<feature type="region of interest" description="Disordered" evidence="2">
    <location>
        <begin position="385"/>
        <end position="462"/>
    </location>
</feature>
<comment type="caution">
    <text evidence="4">The sequence shown here is derived from an EMBL/GenBank/DDBJ whole genome shotgun (WGS) entry which is preliminary data.</text>
</comment>
<dbReference type="GO" id="GO:0016887">
    <property type="term" value="F:ATP hydrolysis activity"/>
    <property type="evidence" value="ECO:0007669"/>
    <property type="project" value="InterPro"/>
</dbReference>